<evidence type="ECO:0000313" key="3">
    <source>
        <dbReference type="Proteomes" id="UP000306628"/>
    </source>
</evidence>
<name>A0A5S4GWU0_9ACTN</name>
<proteinExistence type="predicted"/>
<accession>A0A5S4GWU0</accession>
<dbReference type="OrthoDB" id="4628340at2"/>
<evidence type="ECO:0000313" key="2">
    <source>
        <dbReference type="EMBL" id="TMR37463.1"/>
    </source>
</evidence>
<dbReference type="Gene3D" id="3.30.750.24">
    <property type="entry name" value="STAS domain"/>
    <property type="match status" value="1"/>
</dbReference>
<dbReference type="EMBL" id="VCKX01000016">
    <property type="protein sequence ID" value="TMR37463.1"/>
    <property type="molecule type" value="Genomic_DNA"/>
</dbReference>
<dbReference type="Proteomes" id="UP000306628">
    <property type="component" value="Unassembled WGS sequence"/>
</dbReference>
<dbReference type="AlphaFoldDB" id="A0A5S4GWU0"/>
<organism evidence="2 3">
    <name type="scientific">Nonomuraea zeae</name>
    <dbReference type="NCBI Taxonomy" id="1642303"/>
    <lineage>
        <taxon>Bacteria</taxon>
        <taxon>Bacillati</taxon>
        <taxon>Actinomycetota</taxon>
        <taxon>Actinomycetes</taxon>
        <taxon>Streptosporangiales</taxon>
        <taxon>Streptosporangiaceae</taxon>
        <taxon>Nonomuraea</taxon>
    </lineage>
</organism>
<reference evidence="2 3" key="1">
    <citation type="submission" date="2019-05" db="EMBL/GenBank/DDBJ databases">
        <title>Draft genome sequence of Nonomuraea zeae DSM 100528.</title>
        <authorList>
            <person name="Saricaoglu S."/>
            <person name="Isik K."/>
        </authorList>
    </citation>
    <scope>NUCLEOTIDE SEQUENCE [LARGE SCALE GENOMIC DNA]</scope>
    <source>
        <strain evidence="2 3">DSM 100528</strain>
    </source>
</reference>
<dbReference type="Pfam" id="PF01740">
    <property type="entry name" value="STAS"/>
    <property type="match status" value="1"/>
</dbReference>
<dbReference type="PROSITE" id="PS50801">
    <property type="entry name" value="STAS"/>
    <property type="match status" value="1"/>
</dbReference>
<dbReference type="RefSeq" id="WP_138688912.1">
    <property type="nucleotide sequence ID" value="NZ_JBHSAZ010000089.1"/>
</dbReference>
<dbReference type="InterPro" id="IPR036513">
    <property type="entry name" value="STAS_dom_sf"/>
</dbReference>
<feature type="domain" description="STAS" evidence="1">
    <location>
        <begin position="14"/>
        <end position="64"/>
    </location>
</feature>
<comment type="caution">
    <text evidence="2">The sequence shown here is derived from an EMBL/GenBank/DDBJ whole genome shotgun (WGS) entry which is preliminary data.</text>
</comment>
<evidence type="ECO:0000259" key="1">
    <source>
        <dbReference type="PROSITE" id="PS50801"/>
    </source>
</evidence>
<dbReference type="InterPro" id="IPR002645">
    <property type="entry name" value="STAS_dom"/>
</dbReference>
<protein>
    <submittedName>
        <fullName evidence="2">STAS domain-containing protein</fullName>
    </submittedName>
</protein>
<dbReference type="CDD" id="cd07043">
    <property type="entry name" value="STAS_anti-anti-sigma_factors"/>
    <property type="match status" value="1"/>
</dbReference>
<gene>
    <name evidence="2" type="ORF">ETD85_07685</name>
</gene>
<dbReference type="SUPFAM" id="SSF52091">
    <property type="entry name" value="SpoIIaa-like"/>
    <property type="match status" value="1"/>
</dbReference>
<sequence>MTTPLTLAASTGPDGTPVLAVTGEIDMSNAHALEEALTRSTNAGPVLVDLSAVEYLDSAGLTVLFTHASRIRLVANPLLEPVLTISGLAEVAIVEEITPDAEPSSREDG</sequence>
<keyword evidence="3" id="KW-1185">Reference proteome</keyword>